<name>A0A1Z3LZS2_BREDI</name>
<accession>A0A1Z3LZS2</accession>
<dbReference type="EMBL" id="CP066026">
    <property type="protein sequence ID" value="QQB88416.1"/>
    <property type="molecule type" value="Genomic_DNA"/>
</dbReference>
<evidence type="ECO:0000313" key="7">
    <source>
        <dbReference type="Proteomes" id="UP000596117"/>
    </source>
</evidence>
<dbReference type="Proteomes" id="UP000596117">
    <property type="component" value="Chromosome"/>
</dbReference>
<dbReference type="Proteomes" id="UP000287388">
    <property type="component" value="Chromosome"/>
</dbReference>
<sequence length="70" mass="7421">MRTLSSLPPPASRFDARGFDAARFDAQREAARPVRPSPRRGRGLDSWTILLIGAIAAGLMGMLLGGALSV</sequence>
<keyword evidence="1" id="KW-0472">Membrane</keyword>
<keyword evidence="7" id="KW-1185">Reference proteome</keyword>
<protein>
    <submittedName>
        <fullName evidence="2">Uncharacterized protein</fullName>
    </submittedName>
</protein>
<evidence type="ECO:0000313" key="5">
    <source>
        <dbReference type="Proteomes" id="UP000197024"/>
    </source>
</evidence>
<reference evidence="2 5" key="2">
    <citation type="submission" date="2017-06" db="EMBL/GenBank/DDBJ databases">
        <authorList>
            <person name="Kim H.J."/>
            <person name="Triplett B.A."/>
        </authorList>
    </citation>
    <scope>NUCLEOTIDE SEQUENCE [LARGE SCALE GENOMIC DNA]</scope>
    <source>
        <strain evidence="2 5">BZC3</strain>
    </source>
</reference>
<organism evidence="2 5">
    <name type="scientific">Brevundimonas diminuta</name>
    <name type="common">Pseudomonas diminuta</name>
    <dbReference type="NCBI Taxonomy" id="293"/>
    <lineage>
        <taxon>Bacteria</taxon>
        <taxon>Pseudomonadati</taxon>
        <taxon>Pseudomonadota</taxon>
        <taxon>Alphaproteobacteria</taxon>
        <taxon>Caulobacterales</taxon>
        <taxon>Caulobacteraceae</taxon>
        <taxon>Brevundimonas</taxon>
    </lineage>
</organism>
<keyword evidence="1" id="KW-1133">Transmembrane helix</keyword>
<evidence type="ECO:0000313" key="4">
    <source>
        <dbReference type="EMBL" id="QQB88416.1"/>
    </source>
</evidence>
<reference evidence="4 7" key="4">
    <citation type="submission" date="2020-12" db="EMBL/GenBank/DDBJ databases">
        <title>FDA dAtabase for Regulatory Grade micrObial Sequences (FDA-ARGOS): Supporting development and validation of Infectious Disease Dx tests.</title>
        <authorList>
            <person name="Kerrigan L."/>
            <person name="Long C."/>
            <person name="Tallon L."/>
            <person name="Sadzewicz L."/>
            <person name="Zhao X."/>
            <person name="Boylan J."/>
            <person name="Ott S."/>
            <person name="Bowen H."/>
            <person name="Vavikolanu K."/>
            <person name="Mehta A."/>
            <person name="Aluvathingal J."/>
            <person name="Nadendla S."/>
            <person name="Yan Y."/>
            <person name="Sichtig H."/>
        </authorList>
    </citation>
    <scope>NUCLEOTIDE SEQUENCE [LARGE SCALE GENOMIC DNA]</scope>
    <source>
        <strain evidence="4 7">FDAARGOS_1026</strain>
    </source>
</reference>
<dbReference type="EMBL" id="CP021995">
    <property type="protein sequence ID" value="ASD27595.1"/>
    <property type="molecule type" value="Genomic_DNA"/>
</dbReference>
<dbReference type="EMBL" id="CP035093">
    <property type="protein sequence ID" value="QAT14212.1"/>
    <property type="molecule type" value="Genomic_DNA"/>
</dbReference>
<dbReference type="RefSeq" id="WP_046651700.1">
    <property type="nucleotide sequence ID" value="NZ_BJNC01000003.1"/>
</dbReference>
<proteinExistence type="predicted"/>
<gene>
    <name evidence="2" type="ORF">CD943_12255</name>
    <name evidence="3" type="ORF">EQG53_07450</name>
    <name evidence="4" type="ORF">I6H83_14985</name>
</gene>
<evidence type="ECO:0000313" key="2">
    <source>
        <dbReference type="EMBL" id="ASD27595.1"/>
    </source>
</evidence>
<evidence type="ECO:0000313" key="3">
    <source>
        <dbReference type="EMBL" id="QAT14212.1"/>
    </source>
</evidence>
<dbReference type="AlphaFoldDB" id="A0A1Z3LZS2"/>
<dbReference type="Proteomes" id="UP000197024">
    <property type="component" value="Chromosome"/>
</dbReference>
<feature type="transmembrane region" description="Helical" evidence="1">
    <location>
        <begin position="47"/>
        <end position="68"/>
    </location>
</feature>
<keyword evidence="1" id="KW-0812">Transmembrane</keyword>
<reference evidence="3 6" key="3">
    <citation type="submission" date="2019-01" db="EMBL/GenBank/DDBJ databases">
        <title>Brevundimonas diminuta Genome sequencing and assembly.</title>
        <authorList>
            <person name="Chen H."/>
        </authorList>
    </citation>
    <scope>NUCLEOTIDE SEQUENCE [LARGE SCALE GENOMIC DNA]</scope>
    <source>
        <strain evidence="3">ATCC</strain>
        <strain evidence="6">ATCC(B) 19146</strain>
    </source>
</reference>
<reference evidence="2 5" key="1">
    <citation type="submission" date="2017-06" db="EMBL/GenBank/DDBJ databases">
        <title>Biodegradation of gentamicin by bacterial consortia AMQD4 in synthetic medium and raw gentamicin sewage.</title>
        <authorList>
            <person name="Chang H."/>
            <person name="Feng Y."/>
            <person name="Li Z."/>
            <person name="Xue J."/>
            <person name="Cheng D."/>
        </authorList>
    </citation>
    <scope>NUCLEOTIDE SEQUENCE [LARGE SCALE GENOMIC DNA]</scope>
    <source>
        <strain evidence="2 5">BZC3</strain>
    </source>
</reference>
<evidence type="ECO:0000313" key="6">
    <source>
        <dbReference type="Proteomes" id="UP000287388"/>
    </source>
</evidence>
<dbReference type="KEGG" id="bdm:EQG53_07450"/>
<evidence type="ECO:0000256" key="1">
    <source>
        <dbReference type="SAM" id="Phobius"/>
    </source>
</evidence>